<keyword evidence="3" id="KW-0479">Metal-binding</keyword>
<dbReference type="PANTHER" id="PTHR13204">
    <property type="entry name" value="PTD012 PROTEIN"/>
    <property type="match status" value="1"/>
</dbReference>
<evidence type="ECO:0000256" key="6">
    <source>
        <dbReference type="ARBA" id="ARBA00023242"/>
    </source>
</evidence>
<evidence type="ECO:0000256" key="2">
    <source>
        <dbReference type="ARBA" id="ARBA00011245"/>
    </source>
</evidence>
<gene>
    <name evidence="8" type="ORF">BOKJ2_LOCUS11487</name>
</gene>
<sequence>MSKLVDYSNKLTKIYTNLHKPALKELSGVLERGLKKNFAVAKVEVTKCPDLTAPPYNMTLAKNADLPNGWVFGPGAGPRESLGKNCELVANVNFKTNQINCHHGLIAEDEKSHVAGTHTDLCLQMFANLAMCSDEPAQDVLRIQAKKRLSKEEGSFTEIIQGILAENYSDDRMLCMAGIWQFVKGRGRFHVVPDYPEKEFESFTQIFEEWLHYFEFSAPMTMTTVIHSSVLDMNVPVEHTHGFTGRGHCGHYHGDVTPDEAEYDGYFMPASKLYKFD</sequence>
<dbReference type="Proteomes" id="UP000614601">
    <property type="component" value="Unassembled WGS sequence"/>
</dbReference>
<evidence type="ECO:0000313" key="8">
    <source>
        <dbReference type="EMBL" id="CAD5225255.1"/>
    </source>
</evidence>
<keyword evidence="4" id="KW-0378">Hydrolase</keyword>
<dbReference type="OrthoDB" id="5119241at2759"/>
<dbReference type="EMBL" id="CAJFCW020000005">
    <property type="protein sequence ID" value="CAG9120613.1"/>
    <property type="molecule type" value="Genomic_DNA"/>
</dbReference>
<evidence type="ECO:0000256" key="1">
    <source>
        <dbReference type="ARBA" id="ARBA00004123"/>
    </source>
</evidence>
<evidence type="ECO:0000259" key="7">
    <source>
        <dbReference type="SMART" id="SM01168"/>
    </source>
</evidence>
<comment type="caution">
    <text evidence="8">The sequence shown here is derived from an EMBL/GenBank/DDBJ whole genome shotgun (WGS) entry which is preliminary data.</text>
</comment>
<feature type="domain" description="DUF1907" evidence="7">
    <location>
        <begin position="29"/>
        <end position="276"/>
    </location>
</feature>
<comment type="subunit">
    <text evidence="2">Monomer.</text>
</comment>
<evidence type="ECO:0000256" key="3">
    <source>
        <dbReference type="ARBA" id="ARBA00022723"/>
    </source>
</evidence>
<dbReference type="GO" id="GO:0016788">
    <property type="term" value="F:hydrolase activity, acting on ester bonds"/>
    <property type="evidence" value="ECO:0007669"/>
    <property type="project" value="TreeGrafter"/>
</dbReference>
<evidence type="ECO:0000256" key="5">
    <source>
        <dbReference type="ARBA" id="ARBA00022833"/>
    </source>
</evidence>
<reference evidence="8" key="1">
    <citation type="submission" date="2020-09" db="EMBL/GenBank/DDBJ databases">
        <authorList>
            <person name="Kikuchi T."/>
        </authorList>
    </citation>
    <scope>NUCLEOTIDE SEQUENCE</scope>
    <source>
        <strain evidence="8">SH1</strain>
    </source>
</reference>
<dbReference type="SMART" id="SM01168">
    <property type="entry name" value="DUF1907"/>
    <property type="match status" value="1"/>
</dbReference>
<dbReference type="PANTHER" id="PTHR13204:SF1">
    <property type="entry name" value="ESTER HYDROLASE C11ORF54"/>
    <property type="match status" value="1"/>
</dbReference>
<dbReference type="SUPFAM" id="SSF117856">
    <property type="entry name" value="AF0104/ALDC/Ptd012-like"/>
    <property type="match status" value="1"/>
</dbReference>
<dbReference type="Pfam" id="PF08925">
    <property type="entry name" value="DUF1907"/>
    <property type="match status" value="2"/>
</dbReference>
<proteinExistence type="predicted"/>
<dbReference type="GO" id="GO:0008270">
    <property type="term" value="F:zinc ion binding"/>
    <property type="evidence" value="ECO:0007669"/>
    <property type="project" value="TreeGrafter"/>
</dbReference>
<keyword evidence="5" id="KW-0862">Zinc</keyword>
<dbReference type="EMBL" id="CAJFDH010000005">
    <property type="protein sequence ID" value="CAD5225255.1"/>
    <property type="molecule type" value="Genomic_DNA"/>
</dbReference>
<comment type="subcellular location">
    <subcellularLocation>
        <location evidence="1">Nucleus</location>
    </subcellularLocation>
</comment>
<evidence type="ECO:0000256" key="4">
    <source>
        <dbReference type="ARBA" id="ARBA00022801"/>
    </source>
</evidence>
<protein>
    <recommendedName>
        <fullName evidence="7">DUF1907 domain-containing protein</fullName>
    </recommendedName>
</protein>
<keyword evidence="6" id="KW-0539">Nucleus</keyword>
<accession>A0A811LDW3</accession>
<name>A0A811LDW3_9BILA</name>
<dbReference type="GO" id="GO:0005634">
    <property type="term" value="C:nucleus"/>
    <property type="evidence" value="ECO:0007669"/>
    <property type="project" value="UniProtKB-SubCell"/>
</dbReference>
<keyword evidence="9" id="KW-1185">Reference proteome</keyword>
<dbReference type="Proteomes" id="UP000783686">
    <property type="component" value="Unassembled WGS sequence"/>
</dbReference>
<evidence type="ECO:0000313" key="9">
    <source>
        <dbReference type="Proteomes" id="UP000614601"/>
    </source>
</evidence>
<dbReference type="InterPro" id="IPR015021">
    <property type="entry name" value="C11orf54_DUF1907"/>
</dbReference>
<organism evidence="8 9">
    <name type="scientific">Bursaphelenchus okinawaensis</name>
    <dbReference type="NCBI Taxonomy" id="465554"/>
    <lineage>
        <taxon>Eukaryota</taxon>
        <taxon>Metazoa</taxon>
        <taxon>Ecdysozoa</taxon>
        <taxon>Nematoda</taxon>
        <taxon>Chromadorea</taxon>
        <taxon>Rhabditida</taxon>
        <taxon>Tylenchina</taxon>
        <taxon>Tylenchomorpha</taxon>
        <taxon>Aphelenchoidea</taxon>
        <taxon>Aphelenchoididae</taxon>
        <taxon>Bursaphelenchus</taxon>
    </lineage>
</organism>
<dbReference type="AlphaFoldDB" id="A0A811LDW3"/>